<dbReference type="InterPro" id="IPR037523">
    <property type="entry name" value="VOC_core"/>
</dbReference>
<evidence type="ECO:0000259" key="1">
    <source>
        <dbReference type="PROSITE" id="PS51819"/>
    </source>
</evidence>
<dbReference type="AlphaFoldDB" id="A0A5N0UQ00"/>
<dbReference type="Gene3D" id="3.10.180.10">
    <property type="entry name" value="2,3-Dihydroxybiphenyl 1,2-Dioxygenase, domain 1"/>
    <property type="match status" value="2"/>
</dbReference>
<dbReference type="PANTHER" id="PTHR33993:SF14">
    <property type="entry name" value="GB|AAF24581.1"/>
    <property type="match status" value="1"/>
</dbReference>
<feature type="domain" description="VOC" evidence="1">
    <location>
        <begin position="141"/>
        <end position="251"/>
    </location>
</feature>
<gene>
    <name evidence="2" type="ORF">FPZ12_041955</name>
</gene>
<evidence type="ECO:0000313" key="3">
    <source>
        <dbReference type="Proteomes" id="UP000319769"/>
    </source>
</evidence>
<dbReference type="SUPFAM" id="SSF54593">
    <property type="entry name" value="Glyoxalase/Bleomycin resistance protein/Dihydroxybiphenyl dioxygenase"/>
    <property type="match status" value="2"/>
</dbReference>
<dbReference type="InterPro" id="IPR052164">
    <property type="entry name" value="Anthracycline_SecMetBiosynth"/>
</dbReference>
<comment type="caution">
    <text evidence="2">The sequence shown here is derived from an EMBL/GenBank/DDBJ whole genome shotgun (WGS) entry which is preliminary data.</text>
</comment>
<dbReference type="PROSITE" id="PS51819">
    <property type="entry name" value="VOC"/>
    <property type="match status" value="2"/>
</dbReference>
<sequence>MTFRDTPWPEGTPCWVDLMTDDPARADAFYGALFGWEIADQGEEYGHYRIALLEGRSVAAFGPKPPGMEQAPSVWTTYLAVADADKTVAKVSEAGGQVLMPPGDVGDAGRMAVVADPTGAVFSLWQARENIGLQNVNVPGTVVWNEGMSRDFDRAKTFYSEVFGYHLGDLSNADFSYTTLDLDGRPIGGLGGISEGESHWSTYFGVTDTDAAVAKVVQLGGSVRGEPSDSPYGRMAQVADDQGVVFNIISVTG</sequence>
<dbReference type="EMBL" id="VMNW02000125">
    <property type="protein sequence ID" value="KAA9150093.1"/>
    <property type="molecule type" value="Genomic_DNA"/>
</dbReference>
<proteinExistence type="predicted"/>
<dbReference type="OrthoDB" id="9793039at2"/>
<dbReference type="CDD" id="cd07247">
    <property type="entry name" value="SgaA_N_like"/>
    <property type="match status" value="2"/>
</dbReference>
<accession>A0A5N0UQ00</accession>
<dbReference type="Pfam" id="PF00903">
    <property type="entry name" value="Glyoxalase"/>
    <property type="match status" value="2"/>
</dbReference>
<dbReference type="InterPro" id="IPR029068">
    <property type="entry name" value="Glyas_Bleomycin-R_OHBP_Dase"/>
</dbReference>
<evidence type="ECO:0000313" key="2">
    <source>
        <dbReference type="EMBL" id="KAA9150093.1"/>
    </source>
</evidence>
<dbReference type="Proteomes" id="UP000319769">
    <property type="component" value="Unassembled WGS sequence"/>
</dbReference>
<dbReference type="RefSeq" id="WP_144760940.1">
    <property type="nucleotide sequence ID" value="NZ_VMNW02000125.1"/>
</dbReference>
<dbReference type="InterPro" id="IPR004360">
    <property type="entry name" value="Glyas_Fos-R_dOase_dom"/>
</dbReference>
<organism evidence="2 3">
    <name type="scientific">Amycolatopsis acidicola</name>
    <dbReference type="NCBI Taxonomy" id="2596893"/>
    <lineage>
        <taxon>Bacteria</taxon>
        <taxon>Bacillati</taxon>
        <taxon>Actinomycetota</taxon>
        <taxon>Actinomycetes</taxon>
        <taxon>Pseudonocardiales</taxon>
        <taxon>Pseudonocardiaceae</taxon>
        <taxon>Amycolatopsis</taxon>
    </lineage>
</organism>
<protein>
    <submittedName>
        <fullName evidence="2">VOC family protein</fullName>
    </submittedName>
</protein>
<feature type="domain" description="VOC" evidence="1">
    <location>
        <begin position="12"/>
        <end position="127"/>
    </location>
</feature>
<reference evidence="2" key="1">
    <citation type="submission" date="2019-09" db="EMBL/GenBank/DDBJ databases">
        <authorList>
            <person name="Teo W.F.A."/>
            <person name="Duangmal K."/>
        </authorList>
    </citation>
    <scope>NUCLEOTIDE SEQUENCE [LARGE SCALE GENOMIC DNA]</scope>
    <source>
        <strain evidence="2">K81G1</strain>
    </source>
</reference>
<name>A0A5N0UQ00_9PSEU</name>
<keyword evidence="3" id="KW-1185">Reference proteome</keyword>
<dbReference type="PANTHER" id="PTHR33993">
    <property type="entry name" value="GLYOXALASE-RELATED"/>
    <property type="match status" value="1"/>
</dbReference>